<accession>A0A9D4NIF8</accession>
<reference evidence="1" key="1">
    <citation type="journal article" date="2019" name="bioRxiv">
        <title>The Genome of the Zebra Mussel, Dreissena polymorpha: A Resource for Invasive Species Research.</title>
        <authorList>
            <person name="McCartney M.A."/>
            <person name="Auch B."/>
            <person name="Kono T."/>
            <person name="Mallez S."/>
            <person name="Zhang Y."/>
            <person name="Obille A."/>
            <person name="Becker A."/>
            <person name="Abrahante J.E."/>
            <person name="Garbe J."/>
            <person name="Badalamenti J.P."/>
            <person name="Herman A."/>
            <person name="Mangelson H."/>
            <person name="Liachko I."/>
            <person name="Sullivan S."/>
            <person name="Sone E.D."/>
            <person name="Koren S."/>
            <person name="Silverstein K.A.T."/>
            <person name="Beckman K.B."/>
            <person name="Gohl D.M."/>
        </authorList>
    </citation>
    <scope>NUCLEOTIDE SEQUENCE</scope>
    <source>
        <strain evidence="1">Duluth1</strain>
        <tissue evidence="1">Whole animal</tissue>
    </source>
</reference>
<dbReference type="AlphaFoldDB" id="A0A9D4NIF8"/>
<protein>
    <submittedName>
        <fullName evidence="1">Uncharacterized protein</fullName>
    </submittedName>
</protein>
<gene>
    <name evidence="1" type="ORF">DPMN_018465</name>
</gene>
<sequence>MMSLWSDLRRSKTPFLLLARCAAFMTTPAVTSRRLNTRNGLPSALSVLSTAAPCSLHKATSCMFWGRPDPGAPRTSSTLVSSLSRCSRPSSGKSIVTATLSLYPLAYSMTWGPDHQVLVDSVSPSINSG</sequence>
<name>A0A9D4NIF8_DREPO</name>
<comment type="caution">
    <text evidence="1">The sequence shown here is derived from an EMBL/GenBank/DDBJ whole genome shotgun (WGS) entry which is preliminary data.</text>
</comment>
<evidence type="ECO:0000313" key="1">
    <source>
        <dbReference type="EMBL" id="KAH3894309.1"/>
    </source>
</evidence>
<evidence type="ECO:0000313" key="2">
    <source>
        <dbReference type="Proteomes" id="UP000828390"/>
    </source>
</evidence>
<organism evidence="1 2">
    <name type="scientific">Dreissena polymorpha</name>
    <name type="common">Zebra mussel</name>
    <name type="synonym">Mytilus polymorpha</name>
    <dbReference type="NCBI Taxonomy" id="45954"/>
    <lineage>
        <taxon>Eukaryota</taxon>
        <taxon>Metazoa</taxon>
        <taxon>Spiralia</taxon>
        <taxon>Lophotrochozoa</taxon>
        <taxon>Mollusca</taxon>
        <taxon>Bivalvia</taxon>
        <taxon>Autobranchia</taxon>
        <taxon>Heteroconchia</taxon>
        <taxon>Euheterodonta</taxon>
        <taxon>Imparidentia</taxon>
        <taxon>Neoheterodontei</taxon>
        <taxon>Myida</taxon>
        <taxon>Dreissenoidea</taxon>
        <taxon>Dreissenidae</taxon>
        <taxon>Dreissena</taxon>
    </lineage>
</organism>
<dbReference type="EMBL" id="JAIWYP010000001">
    <property type="protein sequence ID" value="KAH3894309.1"/>
    <property type="molecule type" value="Genomic_DNA"/>
</dbReference>
<keyword evidence="2" id="KW-1185">Reference proteome</keyword>
<reference evidence="1" key="2">
    <citation type="submission" date="2020-11" db="EMBL/GenBank/DDBJ databases">
        <authorList>
            <person name="McCartney M.A."/>
            <person name="Auch B."/>
            <person name="Kono T."/>
            <person name="Mallez S."/>
            <person name="Becker A."/>
            <person name="Gohl D.M."/>
            <person name="Silverstein K.A.T."/>
            <person name="Koren S."/>
            <person name="Bechman K.B."/>
            <person name="Herman A."/>
            <person name="Abrahante J.E."/>
            <person name="Garbe J."/>
        </authorList>
    </citation>
    <scope>NUCLEOTIDE SEQUENCE</scope>
    <source>
        <strain evidence="1">Duluth1</strain>
        <tissue evidence="1">Whole animal</tissue>
    </source>
</reference>
<dbReference type="Proteomes" id="UP000828390">
    <property type="component" value="Unassembled WGS sequence"/>
</dbReference>
<proteinExistence type="predicted"/>